<dbReference type="Pfam" id="PF06028">
    <property type="entry name" value="DUF915"/>
    <property type="match status" value="1"/>
</dbReference>
<sequence>MESAVFEKHAHTGVTAFVANNGKVTLKGHWPAHTKRPLVNVVFKNNRTHSYYKISHWFRNVLIALKHKYGFKKFNVVAHSLGNAAVLFDELKFSRDKKLPQLKKYVAIAGNFDGVPGVHKDQHPNQLLTSGRPKWLAPKYRWALAHRQNLRIRQARILNIYGRLNRHVHFDGKILNPSSRSLGYLVRNRVKSYRERRFTGWDAEHTRLRTNPNVARAVNEFIW</sequence>
<gene>
    <name evidence="1" type="ORF">FD04_GL000296</name>
</gene>
<dbReference type="InterPro" id="IPR029058">
    <property type="entry name" value="AB_hydrolase_fold"/>
</dbReference>
<protein>
    <submittedName>
        <fullName evidence="1">Cell surface hydrolase</fullName>
    </submittedName>
</protein>
<dbReference type="InterPro" id="IPR010315">
    <property type="entry name" value="DUF915_hydro-like"/>
</dbReference>
<reference evidence="1 2" key="1">
    <citation type="journal article" date="2015" name="Genome Announc.">
        <title>Expanding the biotechnology potential of lactobacilli through comparative genomics of 213 strains and associated genera.</title>
        <authorList>
            <person name="Sun Z."/>
            <person name="Harris H.M."/>
            <person name="McCann A."/>
            <person name="Guo C."/>
            <person name="Argimon S."/>
            <person name="Zhang W."/>
            <person name="Yang X."/>
            <person name="Jeffery I.B."/>
            <person name="Cooney J.C."/>
            <person name="Kagawa T.F."/>
            <person name="Liu W."/>
            <person name="Song Y."/>
            <person name="Salvetti E."/>
            <person name="Wrobel A."/>
            <person name="Rasinkangas P."/>
            <person name="Parkhill J."/>
            <person name="Rea M.C."/>
            <person name="O'Sullivan O."/>
            <person name="Ritari J."/>
            <person name="Douillard F.P."/>
            <person name="Paul Ross R."/>
            <person name="Yang R."/>
            <person name="Briner A.E."/>
            <person name="Felis G.E."/>
            <person name="de Vos W.M."/>
            <person name="Barrangou R."/>
            <person name="Klaenhammer T.R."/>
            <person name="Caufield P.W."/>
            <person name="Cui Y."/>
            <person name="Zhang H."/>
            <person name="O'Toole P.W."/>
        </authorList>
    </citation>
    <scope>NUCLEOTIDE SEQUENCE [LARGE SCALE GENOMIC DNA]</scope>
    <source>
        <strain evidence="1 2">DSM 19909</strain>
    </source>
</reference>
<dbReference type="SUPFAM" id="SSF53474">
    <property type="entry name" value="alpha/beta-Hydrolases"/>
    <property type="match status" value="1"/>
</dbReference>
<keyword evidence="1" id="KW-0378">Hydrolase</keyword>
<evidence type="ECO:0000313" key="2">
    <source>
        <dbReference type="Proteomes" id="UP000051160"/>
    </source>
</evidence>
<accession>A0A0R1LZC1</accession>
<organism evidence="1 2">
    <name type="scientific">Secundilactobacillus odoratitofui DSM 19909 = JCM 15043</name>
    <dbReference type="NCBI Taxonomy" id="1423776"/>
    <lineage>
        <taxon>Bacteria</taxon>
        <taxon>Bacillati</taxon>
        <taxon>Bacillota</taxon>
        <taxon>Bacilli</taxon>
        <taxon>Lactobacillales</taxon>
        <taxon>Lactobacillaceae</taxon>
        <taxon>Secundilactobacillus</taxon>
    </lineage>
</organism>
<evidence type="ECO:0000313" key="1">
    <source>
        <dbReference type="EMBL" id="KRK98564.1"/>
    </source>
</evidence>
<dbReference type="Gene3D" id="3.40.50.1820">
    <property type="entry name" value="alpha/beta hydrolase"/>
    <property type="match status" value="1"/>
</dbReference>
<dbReference type="EMBL" id="AZEE01000027">
    <property type="protein sequence ID" value="KRK98564.1"/>
    <property type="molecule type" value="Genomic_DNA"/>
</dbReference>
<dbReference type="PATRIC" id="fig|1423776.4.peg.297"/>
<dbReference type="GO" id="GO:0016787">
    <property type="term" value="F:hydrolase activity"/>
    <property type="evidence" value="ECO:0007669"/>
    <property type="project" value="UniProtKB-KW"/>
</dbReference>
<dbReference type="STRING" id="1423776.FD04_GL000296"/>
<dbReference type="AlphaFoldDB" id="A0A0R1LZC1"/>
<comment type="caution">
    <text evidence="1">The sequence shown here is derived from an EMBL/GenBank/DDBJ whole genome shotgun (WGS) entry which is preliminary data.</text>
</comment>
<proteinExistence type="predicted"/>
<name>A0A0R1LZC1_9LACO</name>
<keyword evidence="2" id="KW-1185">Reference proteome</keyword>
<dbReference type="Proteomes" id="UP000051160">
    <property type="component" value="Unassembled WGS sequence"/>
</dbReference>